<keyword evidence="3 6" id="KW-0812">Transmembrane</keyword>
<evidence type="ECO:0000313" key="7">
    <source>
        <dbReference type="EMBL" id="AVM52307.1"/>
    </source>
</evidence>
<feature type="transmembrane region" description="Helical" evidence="6">
    <location>
        <begin position="307"/>
        <end position="329"/>
    </location>
</feature>
<dbReference type="InterPro" id="IPR050833">
    <property type="entry name" value="Poly_Biosynth_Transport"/>
</dbReference>
<feature type="transmembrane region" description="Helical" evidence="6">
    <location>
        <begin position="225"/>
        <end position="246"/>
    </location>
</feature>
<evidence type="ECO:0000256" key="5">
    <source>
        <dbReference type="ARBA" id="ARBA00023136"/>
    </source>
</evidence>
<dbReference type="CDD" id="cd13125">
    <property type="entry name" value="MATE_like_10"/>
    <property type="match status" value="1"/>
</dbReference>
<evidence type="ECO:0000256" key="4">
    <source>
        <dbReference type="ARBA" id="ARBA00022989"/>
    </source>
</evidence>
<feature type="transmembrane region" description="Helical" evidence="6">
    <location>
        <begin position="458"/>
        <end position="477"/>
    </location>
</feature>
<feature type="transmembrane region" description="Helical" evidence="6">
    <location>
        <begin position="400"/>
        <end position="419"/>
    </location>
</feature>
<sequence length="494" mass="54491">MSDNTSSYRSIFKATSLFGGVQFYQILIQIIKSKVIAILLGPAGVGVLGLFQSGLQLVQQITNMGLASSAVRDVSEANGSGNLQRISKTVTVVRRLVRITGVLGLLGVVFISPLLSKSAFGNYDYSIPFVFLSFTLLFDQLSAGQKVVLQGLRRLKELAKCSAIGITIGLLVSIPFYYWLGINGIAPTLVLTSLCSLVISWLYSRKIKIEKNNISLKQTFSHGRQMLVMGISMSISGILATAVAYITRSYIQSLGGVGEVGLYQAGFMIMTTYVGLVMNAIATDYYPRLASINKDNNKCRNAVCQQGEIGTLILAPLLTICLLFMPFVLEILYSDKFLSANLYISWACLGMLLRLGSWVISYLFVAKAESKLFMLNEVFACSYGLIFNILGYKVLGLEGVGIAFALTYFIYFIQVYVIARNKYSFEFSIQFVKCYGIQLLFVISSLVLVLVTDGFIKYLLGSLIIFTSLIHGIMGLNHRIDILTIIKKKNNDKR</sequence>
<feature type="transmembrane region" description="Helical" evidence="6">
    <location>
        <begin position="12"/>
        <end position="31"/>
    </location>
</feature>
<comment type="subcellular location">
    <subcellularLocation>
        <location evidence="1">Cell membrane</location>
        <topology evidence="1">Multi-pass membrane protein</topology>
    </subcellularLocation>
</comment>
<evidence type="ECO:0000256" key="2">
    <source>
        <dbReference type="ARBA" id="ARBA00022475"/>
    </source>
</evidence>
<feature type="transmembrane region" description="Helical" evidence="6">
    <location>
        <begin position="185"/>
        <end position="204"/>
    </location>
</feature>
<dbReference type="PANTHER" id="PTHR30250:SF11">
    <property type="entry name" value="O-ANTIGEN TRANSPORTER-RELATED"/>
    <property type="match status" value="1"/>
</dbReference>
<keyword evidence="8" id="KW-1185">Reference proteome</keyword>
<accession>A0ABM6T6D8</accession>
<dbReference type="EMBL" id="CP027231">
    <property type="protein sequence ID" value="AVM52307.1"/>
    <property type="molecule type" value="Genomic_DNA"/>
</dbReference>
<evidence type="ECO:0000256" key="6">
    <source>
        <dbReference type="SAM" id="Phobius"/>
    </source>
</evidence>
<keyword evidence="2" id="KW-1003">Cell membrane</keyword>
<organism evidence="7 8">
    <name type="scientific">Bacteroides zoogleoformans</name>
    <dbReference type="NCBI Taxonomy" id="28119"/>
    <lineage>
        <taxon>Bacteria</taxon>
        <taxon>Pseudomonadati</taxon>
        <taxon>Bacteroidota</taxon>
        <taxon>Bacteroidia</taxon>
        <taxon>Bacteroidales</taxon>
        <taxon>Bacteroidaceae</taxon>
        <taxon>Bacteroides</taxon>
    </lineage>
</organism>
<keyword evidence="5 6" id="KW-0472">Membrane</keyword>
<evidence type="ECO:0000256" key="1">
    <source>
        <dbReference type="ARBA" id="ARBA00004651"/>
    </source>
</evidence>
<dbReference type="InterPro" id="IPR044550">
    <property type="entry name" value="WzxE"/>
</dbReference>
<feature type="transmembrane region" description="Helical" evidence="6">
    <location>
        <begin position="431"/>
        <end position="452"/>
    </location>
</feature>
<feature type="transmembrane region" description="Helical" evidence="6">
    <location>
        <begin position="341"/>
        <end position="365"/>
    </location>
</feature>
<protein>
    <submittedName>
        <fullName evidence="7">O-antigen translocase</fullName>
    </submittedName>
</protein>
<reference evidence="7 8" key="1">
    <citation type="submission" date="2018-02" db="EMBL/GenBank/DDBJ databases">
        <authorList>
            <person name="Holder M.E."/>
            <person name="Ajami N.J."/>
            <person name="Petrosino J.F."/>
        </authorList>
    </citation>
    <scope>NUCLEOTIDE SEQUENCE [LARGE SCALE GENOMIC DNA]</scope>
    <source>
        <strain evidence="7 8">ATCC 33285</strain>
    </source>
</reference>
<gene>
    <name evidence="7" type="ORF">C4H11_04525</name>
</gene>
<name>A0ABM6T6D8_9BACE</name>
<dbReference type="Proteomes" id="UP000238304">
    <property type="component" value="Chromosome"/>
</dbReference>
<dbReference type="PANTHER" id="PTHR30250">
    <property type="entry name" value="PST FAMILY PREDICTED COLANIC ACID TRANSPORTER"/>
    <property type="match status" value="1"/>
</dbReference>
<feature type="transmembrane region" description="Helical" evidence="6">
    <location>
        <begin position="127"/>
        <end position="149"/>
    </location>
</feature>
<dbReference type="RefSeq" id="WP_106040638.1">
    <property type="nucleotide sequence ID" value="NZ_CP027231.1"/>
</dbReference>
<dbReference type="Pfam" id="PF13440">
    <property type="entry name" value="Polysacc_synt_3"/>
    <property type="match status" value="1"/>
</dbReference>
<feature type="transmembrane region" description="Helical" evidence="6">
    <location>
        <begin position="266"/>
        <end position="286"/>
    </location>
</feature>
<feature type="transmembrane region" description="Helical" evidence="6">
    <location>
        <begin position="161"/>
        <end position="179"/>
    </location>
</feature>
<evidence type="ECO:0000313" key="8">
    <source>
        <dbReference type="Proteomes" id="UP000238304"/>
    </source>
</evidence>
<feature type="transmembrane region" description="Helical" evidence="6">
    <location>
        <begin position="37"/>
        <end position="58"/>
    </location>
</feature>
<feature type="transmembrane region" description="Helical" evidence="6">
    <location>
        <begin position="96"/>
        <end position="115"/>
    </location>
</feature>
<evidence type="ECO:0000256" key="3">
    <source>
        <dbReference type="ARBA" id="ARBA00022692"/>
    </source>
</evidence>
<proteinExistence type="predicted"/>
<feature type="transmembrane region" description="Helical" evidence="6">
    <location>
        <begin position="372"/>
        <end position="394"/>
    </location>
</feature>
<keyword evidence="4 6" id="KW-1133">Transmembrane helix</keyword>